<reference evidence="1 2" key="1">
    <citation type="journal article" date="2019" name="Sci. Rep.">
        <title>Orb-weaving spider Araneus ventricosus genome elucidates the spidroin gene catalogue.</title>
        <authorList>
            <person name="Kono N."/>
            <person name="Nakamura H."/>
            <person name="Ohtoshi R."/>
            <person name="Moran D.A.P."/>
            <person name="Shinohara A."/>
            <person name="Yoshida Y."/>
            <person name="Fujiwara M."/>
            <person name="Mori M."/>
            <person name="Tomita M."/>
            <person name="Arakawa K."/>
        </authorList>
    </citation>
    <scope>NUCLEOTIDE SEQUENCE [LARGE SCALE GENOMIC DNA]</scope>
</reference>
<dbReference type="GO" id="GO:0003676">
    <property type="term" value="F:nucleic acid binding"/>
    <property type="evidence" value="ECO:0007669"/>
    <property type="project" value="InterPro"/>
</dbReference>
<name>A0A4Y2E7B6_ARAVE</name>
<dbReference type="AlphaFoldDB" id="A0A4Y2E7B6"/>
<dbReference type="InterPro" id="IPR036397">
    <property type="entry name" value="RNaseH_sf"/>
</dbReference>
<keyword evidence="2" id="KW-1185">Reference proteome</keyword>
<dbReference type="Gene3D" id="3.30.420.10">
    <property type="entry name" value="Ribonuclease H-like superfamily/Ribonuclease H"/>
    <property type="match status" value="1"/>
</dbReference>
<gene>
    <name evidence="1" type="ORF">AVEN_22564_1</name>
</gene>
<sequence length="94" mass="10496">MVALVVTANLLQVRFKFDVSNFAMTREYQVKIKLAANLRAIWVGDWKRVAWSDESLLQLLHANGRLGIWCQAHEAMDPACQNGTVQGHGGSIMV</sequence>
<accession>A0A4Y2E7B6</accession>
<dbReference type="Proteomes" id="UP000499080">
    <property type="component" value="Unassembled WGS sequence"/>
</dbReference>
<comment type="caution">
    <text evidence="1">The sequence shown here is derived from an EMBL/GenBank/DDBJ whole genome shotgun (WGS) entry which is preliminary data.</text>
</comment>
<dbReference type="EMBL" id="BGPR01000514">
    <property type="protein sequence ID" value="GBM24226.1"/>
    <property type="molecule type" value="Genomic_DNA"/>
</dbReference>
<protein>
    <submittedName>
        <fullName evidence="1">Uncharacterized protein</fullName>
    </submittedName>
</protein>
<evidence type="ECO:0000313" key="1">
    <source>
        <dbReference type="EMBL" id="GBM24226.1"/>
    </source>
</evidence>
<organism evidence="1 2">
    <name type="scientific">Araneus ventricosus</name>
    <name type="common">Orbweaver spider</name>
    <name type="synonym">Epeira ventricosa</name>
    <dbReference type="NCBI Taxonomy" id="182803"/>
    <lineage>
        <taxon>Eukaryota</taxon>
        <taxon>Metazoa</taxon>
        <taxon>Ecdysozoa</taxon>
        <taxon>Arthropoda</taxon>
        <taxon>Chelicerata</taxon>
        <taxon>Arachnida</taxon>
        <taxon>Araneae</taxon>
        <taxon>Araneomorphae</taxon>
        <taxon>Entelegynae</taxon>
        <taxon>Araneoidea</taxon>
        <taxon>Araneidae</taxon>
        <taxon>Araneus</taxon>
    </lineage>
</organism>
<proteinExistence type="predicted"/>
<dbReference type="OrthoDB" id="4843387at2759"/>
<evidence type="ECO:0000313" key="2">
    <source>
        <dbReference type="Proteomes" id="UP000499080"/>
    </source>
</evidence>